<proteinExistence type="predicted"/>
<gene>
    <name evidence="1" type="ORF">HC031_05015</name>
</gene>
<name>A0ABX0XUS9_9ACTN</name>
<dbReference type="InterPro" id="IPR012338">
    <property type="entry name" value="Beta-lactam/transpept-like"/>
</dbReference>
<evidence type="ECO:0000313" key="2">
    <source>
        <dbReference type="Proteomes" id="UP000722989"/>
    </source>
</evidence>
<keyword evidence="2" id="KW-1185">Reference proteome</keyword>
<dbReference type="Gene3D" id="3.40.710.10">
    <property type="entry name" value="DD-peptidase/beta-lactamase superfamily"/>
    <property type="match status" value="1"/>
</dbReference>
<comment type="caution">
    <text evidence="1">The sequence shown here is derived from an EMBL/GenBank/DDBJ whole genome shotgun (WGS) entry which is preliminary data.</text>
</comment>
<reference evidence="1 2" key="1">
    <citation type="submission" date="2020-03" db="EMBL/GenBank/DDBJ databases">
        <title>WGS of the type strain of Planosporangium spp.</title>
        <authorList>
            <person name="Thawai C."/>
        </authorList>
    </citation>
    <scope>NUCLEOTIDE SEQUENCE [LARGE SCALE GENOMIC DNA]</scope>
    <source>
        <strain evidence="1 2">TBRC 5610</strain>
    </source>
</reference>
<sequence>MRRNPLVITAGALVLTVAAVVAVKYARSYESPAVAGAPTAIAQSPDHAAVANGPPDAGAVPSARAQAGDPAAQQRFEAAAELVKKANGHLGVAIRDRRTGTEWRAGELDRPSWASSTVKLAMAANLLERGRNGEIKLDTTARKNIADMLENSSDTAADALWDRYGKDGFVPWFQQQYGMVKLQFAAGAARRWNTLTCVPDDLLHLVTYVLDRADPGDRDYLMAATRRAGAAQHWGVWAAGAPNQPGVTNGWALETDDKVKHWVTDSVGFAGPEARYAIAIMFDQPPGGTLDAGVHTASDVIATALGAKTPADVTVPSAATR</sequence>
<accession>A0ABX0XUS9</accession>
<keyword evidence="1" id="KW-0378">Hydrolase</keyword>
<dbReference type="GO" id="GO:0016787">
    <property type="term" value="F:hydrolase activity"/>
    <property type="evidence" value="ECO:0007669"/>
    <property type="project" value="UniProtKB-KW"/>
</dbReference>
<dbReference type="Proteomes" id="UP000722989">
    <property type="component" value="Unassembled WGS sequence"/>
</dbReference>
<dbReference type="RefSeq" id="WP_167923942.1">
    <property type="nucleotide sequence ID" value="NZ_JAATVY010000002.1"/>
</dbReference>
<organism evidence="1 2">
    <name type="scientific">Planosporangium thailandense</name>
    <dbReference type="NCBI Taxonomy" id="765197"/>
    <lineage>
        <taxon>Bacteria</taxon>
        <taxon>Bacillati</taxon>
        <taxon>Actinomycetota</taxon>
        <taxon>Actinomycetes</taxon>
        <taxon>Micromonosporales</taxon>
        <taxon>Micromonosporaceae</taxon>
        <taxon>Planosporangium</taxon>
    </lineage>
</organism>
<dbReference type="SUPFAM" id="SSF56601">
    <property type="entry name" value="beta-lactamase/transpeptidase-like"/>
    <property type="match status" value="1"/>
</dbReference>
<dbReference type="EMBL" id="JAATVY010000002">
    <property type="protein sequence ID" value="NJC69087.1"/>
    <property type="molecule type" value="Genomic_DNA"/>
</dbReference>
<evidence type="ECO:0000313" key="1">
    <source>
        <dbReference type="EMBL" id="NJC69087.1"/>
    </source>
</evidence>
<protein>
    <submittedName>
        <fullName evidence="1">Serine hydrolase</fullName>
    </submittedName>
</protein>